<gene>
    <name evidence="1" type="ORF">MRB53_027481</name>
</gene>
<dbReference type="Proteomes" id="UP001234297">
    <property type="component" value="Chromosome 8"/>
</dbReference>
<name>A0ACC2LLJ3_PERAE</name>
<dbReference type="EMBL" id="CM056816">
    <property type="protein sequence ID" value="KAJ8634145.1"/>
    <property type="molecule type" value="Genomic_DNA"/>
</dbReference>
<evidence type="ECO:0000313" key="1">
    <source>
        <dbReference type="EMBL" id="KAJ8634145.1"/>
    </source>
</evidence>
<proteinExistence type="predicted"/>
<protein>
    <submittedName>
        <fullName evidence="1">Uncharacterized protein</fullName>
    </submittedName>
</protein>
<sequence>MTLQGLNTLLVEMKAAGKLDLDFWAWRGAQSTEEEHQMWAAQWYNYKNPRQLITSSGLGAMGFGLPTAIGAAVASPGLLLVDIDGDGSFLMNIQELATIAAEELNVKIMVLNNQHLGMVVQWEDWNCEGKMGDTYLGHPSKNSKIFPDFLKFVARCDIPAASVRQKSELRGAILKMLHTPGPYLLDVIVSHHEHAFPIIPAGGSFRDVIIEGSRRTRC</sequence>
<organism evidence="1 2">
    <name type="scientific">Persea americana</name>
    <name type="common">Avocado</name>
    <dbReference type="NCBI Taxonomy" id="3435"/>
    <lineage>
        <taxon>Eukaryota</taxon>
        <taxon>Viridiplantae</taxon>
        <taxon>Streptophyta</taxon>
        <taxon>Embryophyta</taxon>
        <taxon>Tracheophyta</taxon>
        <taxon>Spermatophyta</taxon>
        <taxon>Magnoliopsida</taxon>
        <taxon>Magnoliidae</taxon>
        <taxon>Laurales</taxon>
        <taxon>Lauraceae</taxon>
        <taxon>Persea</taxon>
    </lineage>
</organism>
<evidence type="ECO:0000313" key="2">
    <source>
        <dbReference type="Proteomes" id="UP001234297"/>
    </source>
</evidence>
<keyword evidence="2" id="KW-1185">Reference proteome</keyword>
<accession>A0ACC2LLJ3</accession>
<reference evidence="1 2" key="1">
    <citation type="journal article" date="2022" name="Hortic Res">
        <title>A haplotype resolved chromosomal level avocado genome allows analysis of novel avocado genes.</title>
        <authorList>
            <person name="Nath O."/>
            <person name="Fletcher S.J."/>
            <person name="Hayward A."/>
            <person name="Shaw L.M."/>
            <person name="Masouleh A.K."/>
            <person name="Furtado A."/>
            <person name="Henry R.J."/>
            <person name="Mitter N."/>
        </authorList>
    </citation>
    <scope>NUCLEOTIDE SEQUENCE [LARGE SCALE GENOMIC DNA]</scope>
    <source>
        <strain evidence="2">cv. Hass</strain>
    </source>
</reference>
<comment type="caution">
    <text evidence="1">The sequence shown here is derived from an EMBL/GenBank/DDBJ whole genome shotgun (WGS) entry which is preliminary data.</text>
</comment>